<feature type="transmembrane region" description="Helical" evidence="1">
    <location>
        <begin position="81"/>
        <end position="99"/>
    </location>
</feature>
<proteinExistence type="predicted"/>
<gene>
    <name evidence="2" type="ORF">KHB02_12405</name>
</gene>
<keyword evidence="1" id="KW-0472">Membrane</keyword>
<name>A0A942SXI1_9BACI</name>
<organism evidence="2">
    <name type="scientific">Neobacillus citreus</name>
    <dbReference type="NCBI Taxonomy" id="2833578"/>
    <lineage>
        <taxon>Bacteria</taxon>
        <taxon>Bacillati</taxon>
        <taxon>Bacillota</taxon>
        <taxon>Bacilli</taxon>
        <taxon>Bacillales</taxon>
        <taxon>Bacillaceae</taxon>
        <taxon>Neobacillus</taxon>
    </lineage>
</organism>
<evidence type="ECO:0000256" key="1">
    <source>
        <dbReference type="SAM" id="Phobius"/>
    </source>
</evidence>
<protein>
    <submittedName>
        <fullName evidence="2">Uncharacterized protein</fullName>
    </submittedName>
</protein>
<sequence length="235" mass="24983">MIPRRLLIGDDARDVLAQDVTRLSAYDAQNALAYRNRRLATLSAESDSFARLAWGLLAWAVAVVGLLGAAAAVWAGLAVPVRVVGAVVAVAGLGVGVVLGRDVWLAGRAVVDGFVAWTLLPERLAQGGAGVPDWRAEPVRDAVRARVFVFEGWRTLRIVVAVAAFLVGPMVGDQLQRTPAEDAWWSGQPAAVAVFIVGLLAVSLTATVVLMGGQWRANRAHSQRDPIQRKLLGRG</sequence>
<feature type="transmembrane region" description="Helical" evidence="1">
    <location>
        <begin position="52"/>
        <end position="75"/>
    </location>
</feature>
<reference evidence="2" key="1">
    <citation type="submission" date="2021-05" db="EMBL/GenBank/DDBJ databases">
        <title>Novel Bacillus species.</title>
        <authorList>
            <person name="Liu G."/>
        </authorList>
    </citation>
    <scope>NUCLEOTIDE SEQUENCE</scope>
    <source>
        <strain evidence="2">FJAT-50051</strain>
    </source>
</reference>
<feature type="transmembrane region" description="Helical" evidence="1">
    <location>
        <begin position="154"/>
        <end position="172"/>
    </location>
</feature>
<keyword evidence="1" id="KW-0812">Transmembrane</keyword>
<accession>A0A942SXI1</accession>
<keyword evidence="1" id="KW-1133">Transmembrane helix</keyword>
<evidence type="ECO:0000313" key="2">
    <source>
        <dbReference type="EMBL" id="MBS4182190.1"/>
    </source>
</evidence>
<comment type="caution">
    <text evidence="2">The sequence shown here is derived from an EMBL/GenBank/DDBJ whole genome shotgun (WGS) entry which is preliminary data.</text>
</comment>
<dbReference type="EMBL" id="JAGYPE010000002">
    <property type="protein sequence ID" value="MBS4182190.1"/>
    <property type="molecule type" value="Genomic_DNA"/>
</dbReference>
<feature type="transmembrane region" description="Helical" evidence="1">
    <location>
        <begin position="192"/>
        <end position="213"/>
    </location>
</feature>
<dbReference type="AlphaFoldDB" id="A0A942SXI1"/>